<dbReference type="EC" id="2.7.10.2" evidence="4"/>
<feature type="domain" description="AAA" evidence="19">
    <location>
        <begin position="519"/>
        <end position="648"/>
    </location>
</feature>
<dbReference type="InterPro" id="IPR027417">
    <property type="entry name" value="P-loop_NTPase"/>
</dbReference>
<dbReference type="Pfam" id="PF13614">
    <property type="entry name" value="AAA_31"/>
    <property type="match status" value="1"/>
</dbReference>
<gene>
    <name evidence="21" type="ORF">SAMN04488003_11936</name>
</gene>
<dbReference type="EMBL" id="FOCI01000019">
    <property type="protein sequence ID" value="SEN51310.1"/>
    <property type="molecule type" value="Genomic_DNA"/>
</dbReference>
<dbReference type="CDD" id="cd05387">
    <property type="entry name" value="BY-kinase"/>
    <property type="match status" value="1"/>
</dbReference>
<feature type="coiled-coil region" evidence="16">
    <location>
        <begin position="217"/>
        <end position="287"/>
    </location>
</feature>
<evidence type="ECO:0000256" key="8">
    <source>
        <dbReference type="ARBA" id="ARBA00022692"/>
    </source>
</evidence>
<keyword evidence="6" id="KW-0997">Cell inner membrane</keyword>
<dbReference type="GO" id="GO:0005886">
    <property type="term" value="C:plasma membrane"/>
    <property type="evidence" value="ECO:0007669"/>
    <property type="project" value="UniProtKB-SubCell"/>
</dbReference>
<evidence type="ECO:0000259" key="19">
    <source>
        <dbReference type="Pfam" id="PF13614"/>
    </source>
</evidence>
<dbReference type="GO" id="GO:0004715">
    <property type="term" value="F:non-membrane spanning protein tyrosine kinase activity"/>
    <property type="evidence" value="ECO:0007669"/>
    <property type="project" value="UniProtKB-EC"/>
</dbReference>
<dbReference type="RefSeq" id="WP_177174670.1">
    <property type="nucleotide sequence ID" value="NZ_FOCI01000019.1"/>
</dbReference>
<keyword evidence="14" id="KW-0829">Tyrosine-protein kinase</keyword>
<evidence type="ECO:0000256" key="9">
    <source>
        <dbReference type="ARBA" id="ARBA00022741"/>
    </source>
</evidence>
<keyword evidence="22" id="KW-1185">Reference proteome</keyword>
<dbReference type="Pfam" id="PF13807">
    <property type="entry name" value="GNVR"/>
    <property type="match status" value="1"/>
</dbReference>
<keyword evidence="13 17" id="KW-0472">Membrane</keyword>
<keyword evidence="10" id="KW-0418">Kinase</keyword>
<comment type="similarity">
    <text evidence="3">Belongs to the etk/wzc family.</text>
</comment>
<feature type="transmembrane region" description="Helical" evidence="17">
    <location>
        <begin position="421"/>
        <end position="440"/>
    </location>
</feature>
<keyword evidence="12 17" id="KW-1133">Transmembrane helix</keyword>
<evidence type="ECO:0000313" key="21">
    <source>
        <dbReference type="EMBL" id="SEN51310.1"/>
    </source>
</evidence>
<evidence type="ECO:0000256" key="5">
    <source>
        <dbReference type="ARBA" id="ARBA00022475"/>
    </source>
</evidence>
<dbReference type="InterPro" id="IPR032807">
    <property type="entry name" value="GNVR"/>
</dbReference>
<feature type="domain" description="Tyrosine-protein kinase G-rich" evidence="20">
    <location>
        <begin position="370"/>
        <end position="443"/>
    </location>
</feature>
<keyword evidence="5" id="KW-1003">Cell membrane</keyword>
<evidence type="ECO:0000256" key="14">
    <source>
        <dbReference type="ARBA" id="ARBA00023137"/>
    </source>
</evidence>
<evidence type="ECO:0000256" key="11">
    <source>
        <dbReference type="ARBA" id="ARBA00022840"/>
    </source>
</evidence>
<feature type="transmembrane region" description="Helical" evidence="17">
    <location>
        <begin position="36"/>
        <end position="61"/>
    </location>
</feature>
<evidence type="ECO:0000256" key="13">
    <source>
        <dbReference type="ARBA" id="ARBA00023136"/>
    </source>
</evidence>
<keyword evidence="16" id="KW-0175">Coiled coil</keyword>
<evidence type="ECO:0000256" key="15">
    <source>
        <dbReference type="ARBA" id="ARBA00051245"/>
    </source>
</evidence>
<reference evidence="21 22" key="1">
    <citation type="submission" date="2016-10" db="EMBL/GenBank/DDBJ databases">
        <authorList>
            <person name="de Groot N.N."/>
        </authorList>
    </citation>
    <scope>NUCLEOTIDE SEQUENCE [LARGE SCALE GENOMIC DNA]</scope>
    <source>
        <strain evidence="21 22">DSM 16213</strain>
    </source>
</reference>
<dbReference type="PANTHER" id="PTHR32309:SF13">
    <property type="entry name" value="FERRIC ENTEROBACTIN TRANSPORT PROTEIN FEPE"/>
    <property type="match status" value="1"/>
</dbReference>
<comment type="subcellular location">
    <subcellularLocation>
        <location evidence="1">Cell inner membrane</location>
        <topology evidence="1">Multi-pass membrane protein</topology>
    </subcellularLocation>
</comment>
<evidence type="ECO:0000256" key="3">
    <source>
        <dbReference type="ARBA" id="ARBA00008883"/>
    </source>
</evidence>
<evidence type="ECO:0000256" key="6">
    <source>
        <dbReference type="ARBA" id="ARBA00022519"/>
    </source>
</evidence>
<sequence length="709" mass="76907">MSNDKTRLSTDFGAPEDQSDDIDIFTLLSTLWRGRLVIGACIAAAMGLAIWYAFFVAVPLYQSNAQLSLLVETENAINLQDVLDGTTPDQNSINTEMEVVQSRGLLGQVVDDLDLISDPEFNPTLQSPGALDRVKTGLKGMIGLDAPSPTSEDVVRNMVIDQLRQTIAAVAQDKSFIFTISATTQDPLKSALLANTLAETYGEDQIAVKVAASERAAVWLSARVAELQDDIQTAENRINALRTRNTLISDEAVVALNTQSVDVNAELQDAELALNRAQLRLDTVLAAADGGYAALAAAADDSQLLALAAAADAGDAAVAARFDRRFDQLLLQRRGDLARAEEAADDLRQVAQTVTTRFEQQSAALIEIDQIERDTEATRVLYETFLTRLKETSAQIGIQRAESRVLSQAIPGYQVAPRKPILLALSVIMGLMLGSALVLIREALQNTFRTAGNLERRTGRAVLGQIPRIPAQTRAGTIGYLADKPTSAAAEAVRNLRTSILMSNVDLPSKVILSTSSIPGEGKTTIAIALAQNLAGLRKRVILIEGDIRRRKFPDYFPQAHANAGLLSVVSGRVSLREAIWTHPKSGIDVLMGEHSTVNAADVLSSDSFSKLIEHLRVHYDYVVIDTPPVLVVPDARIISTMVDAIIYAVKWDSTTQSQVDSGLKQFRDINVPVTGLVLSQIDAKGMRRYGFADQYGAYSKYAKDYYEG</sequence>
<keyword evidence="9" id="KW-0547">Nucleotide-binding</keyword>
<feature type="domain" description="Polysaccharide chain length determinant N-terminal" evidence="18">
    <location>
        <begin position="20"/>
        <end position="113"/>
    </location>
</feature>
<dbReference type="PANTHER" id="PTHR32309">
    <property type="entry name" value="TYROSINE-PROTEIN KINASE"/>
    <property type="match status" value="1"/>
</dbReference>
<evidence type="ECO:0000256" key="17">
    <source>
        <dbReference type="SAM" id="Phobius"/>
    </source>
</evidence>
<dbReference type="AlphaFoldDB" id="A0A1H8H5L6"/>
<evidence type="ECO:0000256" key="1">
    <source>
        <dbReference type="ARBA" id="ARBA00004429"/>
    </source>
</evidence>
<dbReference type="SUPFAM" id="SSF52540">
    <property type="entry name" value="P-loop containing nucleoside triphosphate hydrolases"/>
    <property type="match status" value="1"/>
</dbReference>
<dbReference type="GO" id="GO:0005524">
    <property type="term" value="F:ATP binding"/>
    <property type="evidence" value="ECO:0007669"/>
    <property type="project" value="UniProtKB-KW"/>
</dbReference>
<dbReference type="InterPro" id="IPR025669">
    <property type="entry name" value="AAA_dom"/>
</dbReference>
<dbReference type="InterPro" id="IPR005702">
    <property type="entry name" value="Wzc-like_C"/>
</dbReference>
<evidence type="ECO:0000256" key="7">
    <source>
        <dbReference type="ARBA" id="ARBA00022679"/>
    </source>
</evidence>
<accession>A0A1H8H5L6</accession>
<dbReference type="STRING" id="245187.SAMN04488003_11936"/>
<dbReference type="NCBIfam" id="TIGR01007">
    <property type="entry name" value="eps_fam"/>
    <property type="match status" value="1"/>
</dbReference>
<protein>
    <recommendedName>
        <fullName evidence="4">non-specific protein-tyrosine kinase</fullName>
        <ecNumber evidence="4">2.7.10.2</ecNumber>
    </recommendedName>
</protein>
<evidence type="ECO:0000256" key="10">
    <source>
        <dbReference type="ARBA" id="ARBA00022777"/>
    </source>
</evidence>
<dbReference type="InterPro" id="IPR003856">
    <property type="entry name" value="LPS_length_determ_N"/>
</dbReference>
<evidence type="ECO:0000256" key="12">
    <source>
        <dbReference type="ARBA" id="ARBA00022989"/>
    </source>
</evidence>
<proteinExistence type="inferred from homology"/>
<comment type="catalytic activity">
    <reaction evidence="15">
        <text>L-tyrosyl-[protein] + ATP = O-phospho-L-tyrosyl-[protein] + ADP + H(+)</text>
        <dbReference type="Rhea" id="RHEA:10596"/>
        <dbReference type="Rhea" id="RHEA-COMP:10136"/>
        <dbReference type="Rhea" id="RHEA-COMP:20101"/>
        <dbReference type="ChEBI" id="CHEBI:15378"/>
        <dbReference type="ChEBI" id="CHEBI:30616"/>
        <dbReference type="ChEBI" id="CHEBI:46858"/>
        <dbReference type="ChEBI" id="CHEBI:61978"/>
        <dbReference type="ChEBI" id="CHEBI:456216"/>
        <dbReference type="EC" id="2.7.10.2"/>
    </reaction>
</comment>
<evidence type="ECO:0000256" key="16">
    <source>
        <dbReference type="SAM" id="Coils"/>
    </source>
</evidence>
<dbReference type="Pfam" id="PF02706">
    <property type="entry name" value="Wzz"/>
    <property type="match status" value="1"/>
</dbReference>
<evidence type="ECO:0000313" key="22">
    <source>
        <dbReference type="Proteomes" id="UP000199585"/>
    </source>
</evidence>
<comment type="similarity">
    <text evidence="2">Belongs to the CpsD/CapB family.</text>
</comment>
<name>A0A1H8H5L6_9RHOB</name>
<evidence type="ECO:0000256" key="2">
    <source>
        <dbReference type="ARBA" id="ARBA00007316"/>
    </source>
</evidence>
<keyword evidence="8 17" id="KW-0812">Transmembrane</keyword>
<dbReference type="Gene3D" id="3.40.50.300">
    <property type="entry name" value="P-loop containing nucleotide triphosphate hydrolases"/>
    <property type="match status" value="1"/>
</dbReference>
<dbReference type="InterPro" id="IPR050445">
    <property type="entry name" value="Bact_polysacc_biosynth/exp"/>
</dbReference>
<organism evidence="21 22">
    <name type="scientific">Loktanella fryxellensis</name>
    <dbReference type="NCBI Taxonomy" id="245187"/>
    <lineage>
        <taxon>Bacteria</taxon>
        <taxon>Pseudomonadati</taxon>
        <taxon>Pseudomonadota</taxon>
        <taxon>Alphaproteobacteria</taxon>
        <taxon>Rhodobacterales</taxon>
        <taxon>Roseobacteraceae</taxon>
        <taxon>Loktanella</taxon>
    </lineage>
</organism>
<evidence type="ECO:0000256" key="4">
    <source>
        <dbReference type="ARBA" id="ARBA00011903"/>
    </source>
</evidence>
<evidence type="ECO:0000259" key="20">
    <source>
        <dbReference type="Pfam" id="PF13807"/>
    </source>
</evidence>
<dbReference type="Proteomes" id="UP000199585">
    <property type="component" value="Unassembled WGS sequence"/>
</dbReference>
<keyword evidence="11" id="KW-0067">ATP-binding</keyword>
<evidence type="ECO:0000259" key="18">
    <source>
        <dbReference type="Pfam" id="PF02706"/>
    </source>
</evidence>
<keyword evidence="7" id="KW-0808">Transferase</keyword>